<feature type="transmembrane region" description="Helical" evidence="1">
    <location>
        <begin position="89"/>
        <end position="110"/>
    </location>
</feature>
<gene>
    <name evidence="2" type="ordered locus">CFU_2308</name>
</gene>
<name>G0A929_COLFT</name>
<reference evidence="2 3" key="5">
    <citation type="journal article" date="2011" name="ISME J.">
        <title>Dual transcriptional profiling of a bacterial/fungal confrontation: Collimonas fungivorans versus Aspergillus niger.</title>
        <authorList>
            <person name="Mela F."/>
            <person name="Fritsche K."/>
            <person name="de Boer W."/>
            <person name="van Veen J.A."/>
            <person name="de Graaff L.H."/>
            <person name="van den Berg M."/>
            <person name="Leveau J.H."/>
        </authorList>
    </citation>
    <scope>NUCLEOTIDE SEQUENCE [LARGE SCALE GENOMIC DNA]</scope>
    <source>
        <strain evidence="2 3">Ter331</strain>
    </source>
</reference>
<reference evidence="3" key="6">
    <citation type="submission" date="2011-05" db="EMBL/GenBank/DDBJ databases">
        <title>Complete sequence of Collimonas fungivorans Ter331.</title>
        <authorList>
            <person name="Leveau J.H."/>
        </authorList>
    </citation>
    <scope>NUCLEOTIDE SEQUENCE [LARGE SCALE GENOMIC DNA]</scope>
    <source>
        <strain evidence="3">Ter331</strain>
    </source>
</reference>
<reference evidence="2 3" key="1">
    <citation type="journal article" date="2004" name="Environ. Microbiol.">
        <title>Phylogeny-function analysis of (meta)genomic libraries: screening for expression of ribosomal RNA genes by large-insert library fluorescent in situ hybridization (LIL-FISH).</title>
        <authorList>
            <person name="Leveau J.H."/>
            <person name="Gerards S."/>
            <person name="de Boer W."/>
            <person name="van Veen J.A."/>
        </authorList>
    </citation>
    <scope>NUCLEOTIDE SEQUENCE [LARGE SCALE GENOMIC DNA]</scope>
    <source>
        <strain evidence="2 3">Ter331</strain>
    </source>
</reference>
<keyword evidence="1" id="KW-0812">Transmembrane</keyword>
<reference evidence="2 3" key="4">
    <citation type="journal article" date="2010" name="Environ. Microbiol.">
        <title>The bacterial genus Collimonas: mycophagy, weathering and other adaptive solutions to life in oligotrophic soil environments.</title>
        <authorList>
            <person name="Leveau J.H."/>
            <person name="Uroz S."/>
            <person name="de Boer W."/>
        </authorList>
    </citation>
    <scope>NUCLEOTIDE SEQUENCE [LARGE SCALE GENOMIC DNA]</scope>
    <source>
        <strain evidence="2 3">Ter331</strain>
    </source>
</reference>
<organism evidence="2 3">
    <name type="scientific">Collimonas fungivorans (strain Ter331)</name>
    <dbReference type="NCBI Taxonomy" id="1005048"/>
    <lineage>
        <taxon>Bacteria</taxon>
        <taxon>Pseudomonadati</taxon>
        <taxon>Pseudomonadota</taxon>
        <taxon>Betaproteobacteria</taxon>
        <taxon>Burkholderiales</taxon>
        <taxon>Oxalobacteraceae</taxon>
        <taxon>Collimonas</taxon>
    </lineage>
</organism>
<reference evidence="2 3" key="2">
    <citation type="journal article" date="2006" name="J. Microbiol. Methods">
        <title>Genomic flank-sequencing of plasposon insertion sites for rapid identification of functional genes.</title>
        <authorList>
            <person name="Leveau J.H."/>
            <person name="Gerards S."/>
            <person name="Fritsche K."/>
            <person name="Zondag G."/>
            <person name="van Veen J.A."/>
        </authorList>
    </citation>
    <scope>NUCLEOTIDE SEQUENCE [LARGE SCALE GENOMIC DNA]</scope>
    <source>
        <strain evidence="2 3">Ter331</strain>
    </source>
</reference>
<protein>
    <recommendedName>
        <fullName evidence="4">Transmembrane protein</fullName>
    </recommendedName>
</protein>
<dbReference type="EMBL" id="CP002745">
    <property type="protein sequence ID" value="AEK62135.1"/>
    <property type="molecule type" value="Genomic_DNA"/>
</dbReference>
<proteinExistence type="predicted"/>
<dbReference type="HOGENOM" id="CLU_2116820_0_0_4"/>
<evidence type="ECO:0008006" key="4">
    <source>
        <dbReference type="Google" id="ProtNLM"/>
    </source>
</evidence>
<dbReference type="STRING" id="1005048.CFU_2308"/>
<dbReference type="KEGG" id="cfu:CFU_2308"/>
<accession>G0A929</accession>
<evidence type="ECO:0000313" key="2">
    <source>
        <dbReference type="EMBL" id="AEK62135.1"/>
    </source>
</evidence>
<reference evidence="2 3" key="3">
    <citation type="journal article" date="2008" name="FEMS Microbiol. Ecol.">
        <title>Identification and characterization of genes underlying chitinolysis in Collimonas fungivorans Ter331.</title>
        <authorList>
            <person name="Fritsche K."/>
            <person name="de Boer W."/>
            <person name="Gerards S."/>
            <person name="van den Berg M."/>
            <person name="van Veen J.A."/>
            <person name="Leveau J.H."/>
        </authorList>
    </citation>
    <scope>NUCLEOTIDE SEQUENCE [LARGE SCALE GENOMIC DNA]</scope>
    <source>
        <strain evidence="2 3">Ter331</strain>
    </source>
</reference>
<keyword evidence="1" id="KW-1133">Transmembrane helix</keyword>
<evidence type="ECO:0000313" key="3">
    <source>
        <dbReference type="Proteomes" id="UP000008392"/>
    </source>
</evidence>
<dbReference type="Proteomes" id="UP000008392">
    <property type="component" value="Chromosome"/>
</dbReference>
<evidence type="ECO:0000256" key="1">
    <source>
        <dbReference type="SAM" id="Phobius"/>
    </source>
</evidence>
<sequence>MGRLAMEARSKAVYLREEVNKTKNPRRRSFDGGDGGGYDENMETRVLKLEECVTDFVTEARDRLARIETRLDQTATSADMHREMTDQTWRLVTFVCGFGSALVAVTYFMATHIK</sequence>
<keyword evidence="3" id="KW-1185">Reference proteome</keyword>
<dbReference type="AlphaFoldDB" id="G0A929"/>
<keyword evidence="1" id="KW-0472">Membrane</keyword>